<keyword evidence="2" id="KW-1185">Reference proteome</keyword>
<gene>
    <name evidence="1" type="ORF">EV207_14517</name>
</gene>
<evidence type="ECO:0000313" key="2">
    <source>
        <dbReference type="Proteomes" id="UP000295416"/>
    </source>
</evidence>
<dbReference type="AlphaFoldDB" id="A0A4R2NI78"/>
<dbReference type="Proteomes" id="UP000295416">
    <property type="component" value="Unassembled WGS sequence"/>
</dbReference>
<organism evidence="1 2">
    <name type="scientific">Scopulibacillus darangshiensis</name>
    <dbReference type="NCBI Taxonomy" id="442528"/>
    <lineage>
        <taxon>Bacteria</taxon>
        <taxon>Bacillati</taxon>
        <taxon>Bacillota</taxon>
        <taxon>Bacilli</taxon>
        <taxon>Bacillales</taxon>
        <taxon>Sporolactobacillaceae</taxon>
        <taxon>Scopulibacillus</taxon>
    </lineage>
</organism>
<proteinExistence type="predicted"/>
<sequence>MVTADTLVRVWGKSAVMWKSGVTHIGKGKLSIF</sequence>
<reference evidence="1 2" key="1">
    <citation type="submission" date="2019-03" db="EMBL/GenBank/DDBJ databases">
        <title>Genomic Encyclopedia of Type Strains, Phase IV (KMG-IV): sequencing the most valuable type-strain genomes for metagenomic binning, comparative biology and taxonomic classification.</title>
        <authorList>
            <person name="Goeker M."/>
        </authorList>
    </citation>
    <scope>NUCLEOTIDE SEQUENCE [LARGE SCALE GENOMIC DNA]</scope>
    <source>
        <strain evidence="1 2">DSM 19377</strain>
    </source>
</reference>
<dbReference type="EMBL" id="SLXK01000045">
    <property type="protein sequence ID" value="TCP21163.1"/>
    <property type="molecule type" value="Genomic_DNA"/>
</dbReference>
<accession>A0A4R2NI78</accession>
<protein>
    <submittedName>
        <fullName evidence="1">Uncharacterized protein</fullName>
    </submittedName>
</protein>
<evidence type="ECO:0000313" key="1">
    <source>
        <dbReference type="EMBL" id="TCP21163.1"/>
    </source>
</evidence>
<name>A0A4R2NI78_9BACL</name>
<comment type="caution">
    <text evidence="1">The sequence shown here is derived from an EMBL/GenBank/DDBJ whole genome shotgun (WGS) entry which is preliminary data.</text>
</comment>